<accession>A0A2M9BHB9</accession>
<keyword evidence="1" id="KW-0238">DNA-binding</keyword>
<dbReference type="Pfam" id="PF02607">
    <property type="entry name" value="B12-binding_2"/>
    <property type="match status" value="1"/>
</dbReference>
<evidence type="ECO:0000313" key="4">
    <source>
        <dbReference type="Proteomes" id="UP000230842"/>
    </source>
</evidence>
<gene>
    <name evidence="3" type="ORF">CLV56_1568</name>
</gene>
<evidence type="ECO:0000259" key="2">
    <source>
        <dbReference type="PROSITE" id="PS50937"/>
    </source>
</evidence>
<dbReference type="CDD" id="cd01104">
    <property type="entry name" value="HTH_MlrA-CarA"/>
    <property type="match status" value="1"/>
</dbReference>
<dbReference type="Pfam" id="PF13411">
    <property type="entry name" value="MerR_1"/>
    <property type="match status" value="1"/>
</dbReference>
<dbReference type="InterPro" id="IPR047057">
    <property type="entry name" value="MerR_fam"/>
</dbReference>
<feature type="domain" description="HTH merR-type" evidence="2">
    <location>
        <begin position="6"/>
        <end position="75"/>
    </location>
</feature>
<sequence length="317" mass="33581">MPTQGTTSVRDAAARLGLPAATLRTWERRYGLGPSARSAGGHRRYSEDDLAVLGLMARLVRDGMQPRDAAEAARGSRGSAGPLIISSGKDQANAELVAVLLAAAQRHDAATLRRHVTRVAAQRGALRAWDEILVPLLRAIGERWRDPDFGIAGEHLASEVITSVLRTCTALAARDLGAVQAARSHEVLLASAEEEQHALPLAALEAALAQQRIGCRMLGARTPARSLVSEVARTQPCVVFVWASMPYRDPDVLRDLVDAASGELTVLLGGPGWARTPRPDSGPRARVAEVTDLPGAVESVASTIGVELRAGGFSEEP</sequence>
<dbReference type="PROSITE" id="PS50937">
    <property type="entry name" value="HTH_MERR_2"/>
    <property type="match status" value="1"/>
</dbReference>
<dbReference type="InterPro" id="IPR000551">
    <property type="entry name" value="MerR-type_HTH_dom"/>
</dbReference>
<dbReference type="InterPro" id="IPR009061">
    <property type="entry name" value="DNA-bd_dom_put_sf"/>
</dbReference>
<keyword evidence="4" id="KW-1185">Reference proteome</keyword>
<evidence type="ECO:0000313" key="3">
    <source>
        <dbReference type="EMBL" id="PJJ57341.1"/>
    </source>
</evidence>
<dbReference type="Gene3D" id="1.10.1660.10">
    <property type="match status" value="1"/>
</dbReference>
<dbReference type="Proteomes" id="UP000230842">
    <property type="component" value="Unassembled WGS sequence"/>
</dbReference>
<organism evidence="3 4">
    <name type="scientific">Mumia flava</name>
    <dbReference type="NCBI Taxonomy" id="1348852"/>
    <lineage>
        <taxon>Bacteria</taxon>
        <taxon>Bacillati</taxon>
        <taxon>Actinomycetota</taxon>
        <taxon>Actinomycetes</taxon>
        <taxon>Propionibacteriales</taxon>
        <taxon>Nocardioidaceae</taxon>
        <taxon>Mumia</taxon>
    </lineage>
</organism>
<reference evidence="3 4" key="1">
    <citation type="submission" date="2017-11" db="EMBL/GenBank/DDBJ databases">
        <title>Genomic Encyclopedia of Archaeal and Bacterial Type Strains, Phase II (KMG-II): From Individual Species to Whole Genera.</title>
        <authorList>
            <person name="Goeker M."/>
        </authorList>
    </citation>
    <scope>NUCLEOTIDE SEQUENCE [LARGE SCALE GENOMIC DNA]</scope>
    <source>
        <strain evidence="3 4">DSM 27763</strain>
    </source>
</reference>
<dbReference type="GO" id="GO:0003700">
    <property type="term" value="F:DNA-binding transcription factor activity"/>
    <property type="evidence" value="ECO:0007669"/>
    <property type="project" value="InterPro"/>
</dbReference>
<dbReference type="PANTHER" id="PTHR30204:SF97">
    <property type="entry name" value="MERR FAMILY REGULATORY PROTEIN"/>
    <property type="match status" value="1"/>
</dbReference>
<comment type="caution">
    <text evidence="3">The sequence shown here is derived from an EMBL/GenBank/DDBJ whole genome shotgun (WGS) entry which is preliminary data.</text>
</comment>
<proteinExistence type="predicted"/>
<evidence type="ECO:0000256" key="1">
    <source>
        <dbReference type="ARBA" id="ARBA00023125"/>
    </source>
</evidence>
<dbReference type="GO" id="GO:0003677">
    <property type="term" value="F:DNA binding"/>
    <property type="evidence" value="ECO:0007669"/>
    <property type="project" value="UniProtKB-KW"/>
</dbReference>
<dbReference type="PANTHER" id="PTHR30204">
    <property type="entry name" value="REDOX-CYCLING DRUG-SENSING TRANSCRIPTIONAL ACTIVATOR SOXR"/>
    <property type="match status" value="1"/>
</dbReference>
<dbReference type="AlphaFoldDB" id="A0A2M9BHB9"/>
<dbReference type="Gene3D" id="3.40.50.280">
    <property type="entry name" value="Cobalamin-binding domain"/>
    <property type="match status" value="1"/>
</dbReference>
<protein>
    <submittedName>
        <fullName evidence="3">B12 binding protein</fullName>
    </submittedName>
</protein>
<dbReference type="SUPFAM" id="SSF46955">
    <property type="entry name" value="Putative DNA-binding domain"/>
    <property type="match status" value="1"/>
</dbReference>
<dbReference type="OrthoDB" id="9800334at2"/>
<dbReference type="InterPro" id="IPR036594">
    <property type="entry name" value="Meth_synthase_dom"/>
</dbReference>
<dbReference type="InterPro" id="IPR003759">
    <property type="entry name" value="Cbl-bd_cap"/>
</dbReference>
<name>A0A2M9BHB9_9ACTN</name>
<dbReference type="RefSeq" id="WP_100414636.1">
    <property type="nucleotide sequence ID" value="NZ_PGEZ01000001.1"/>
</dbReference>
<dbReference type="EMBL" id="PGEZ01000001">
    <property type="protein sequence ID" value="PJJ57341.1"/>
    <property type="molecule type" value="Genomic_DNA"/>
</dbReference>
<dbReference type="SMART" id="SM00422">
    <property type="entry name" value="HTH_MERR"/>
    <property type="match status" value="1"/>
</dbReference>
<dbReference type="Gene3D" id="1.10.1240.10">
    <property type="entry name" value="Methionine synthase domain"/>
    <property type="match status" value="1"/>
</dbReference>